<dbReference type="RefSeq" id="WP_126825422.1">
    <property type="nucleotide sequence ID" value="NZ_PIQG01000001.1"/>
</dbReference>
<comment type="function">
    <text evidence="1 8">Involved in DNA repair and RecF pathway recombination.</text>
</comment>
<dbReference type="InterPro" id="IPR042242">
    <property type="entry name" value="RecO_C"/>
</dbReference>
<evidence type="ECO:0000259" key="9">
    <source>
        <dbReference type="Pfam" id="PF11967"/>
    </source>
</evidence>
<evidence type="ECO:0000256" key="5">
    <source>
        <dbReference type="ARBA" id="ARBA00023172"/>
    </source>
</evidence>
<comment type="similarity">
    <text evidence="2 8">Belongs to the RecO family.</text>
</comment>
<evidence type="ECO:0000256" key="3">
    <source>
        <dbReference type="ARBA" id="ARBA00021310"/>
    </source>
</evidence>
<dbReference type="PANTHER" id="PTHR33991">
    <property type="entry name" value="DNA REPAIR PROTEIN RECO"/>
    <property type="match status" value="1"/>
</dbReference>
<dbReference type="Proteomes" id="UP000288279">
    <property type="component" value="Unassembled WGS sequence"/>
</dbReference>
<proteinExistence type="inferred from homology"/>
<organism evidence="10 11">
    <name type="scientific">Pseudidiomarina taiwanensis</name>
    <dbReference type="NCBI Taxonomy" id="337250"/>
    <lineage>
        <taxon>Bacteria</taxon>
        <taxon>Pseudomonadati</taxon>
        <taxon>Pseudomonadota</taxon>
        <taxon>Gammaproteobacteria</taxon>
        <taxon>Alteromonadales</taxon>
        <taxon>Idiomarinaceae</taxon>
        <taxon>Pseudidiomarina</taxon>
    </lineage>
</organism>
<dbReference type="InterPro" id="IPR012340">
    <property type="entry name" value="NA-bd_OB-fold"/>
</dbReference>
<dbReference type="GO" id="GO:0006310">
    <property type="term" value="P:DNA recombination"/>
    <property type="evidence" value="ECO:0007669"/>
    <property type="project" value="UniProtKB-UniRule"/>
</dbReference>
<evidence type="ECO:0000256" key="6">
    <source>
        <dbReference type="ARBA" id="ARBA00023204"/>
    </source>
</evidence>
<dbReference type="PANTHER" id="PTHR33991:SF1">
    <property type="entry name" value="DNA REPAIR PROTEIN RECO"/>
    <property type="match status" value="1"/>
</dbReference>
<dbReference type="OrthoDB" id="9804792at2"/>
<dbReference type="SUPFAM" id="SSF50249">
    <property type="entry name" value="Nucleic acid-binding proteins"/>
    <property type="match status" value="1"/>
</dbReference>
<dbReference type="NCBIfam" id="TIGR00613">
    <property type="entry name" value="reco"/>
    <property type="match status" value="1"/>
</dbReference>
<evidence type="ECO:0000256" key="7">
    <source>
        <dbReference type="ARBA" id="ARBA00033409"/>
    </source>
</evidence>
<accession>A0A432ZNJ9</accession>
<dbReference type="Gene3D" id="1.20.1440.120">
    <property type="entry name" value="Recombination protein O, C-terminal domain"/>
    <property type="match status" value="1"/>
</dbReference>
<evidence type="ECO:0000256" key="4">
    <source>
        <dbReference type="ARBA" id="ARBA00022763"/>
    </source>
</evidence>
<evidence type="ECO:0000256" key="8">
    <source>
        <dbReference type="HAMAP-Rule" id="MF_00201"/>
    </source>
</evidence>
<keyword evidence="11" id="KW-1185">Reference proteome</keyword>
<dbReference type="SUPFAM" id="SSF57863">
    <property type="entry name" value="ArfGap/RecO-like zinc finger"/>
    <property type="match status" value="1"/>
</dbReference>
<evidence type="ECO:0000313" key="11">
    <source>
        <dbReference type="Proteomes" id="UP000288279"/>
    </source>
</evidence>
<dbReference type="InterPro" id="IPR037278">
    <property type="entry name" value="ARFGAP/RecO"/>
</dbReference>
<evidence type="ECO:0000313" key="10">
    <source>
        <dbReference type="EMBL" id="RUO79460.1"/>
    </source>
</evidence>
<dbReference type="AlphaFoldDB" id="A0A432ZNJ9"/>
<gene>
    <name evidence="8 10" type="primary">recO</name>
    <name evidence="10" type="ORF">CWI83_02840</name>
</gene>
<dbReference type="EMBL" id="PIQG01000001">
    <property type="protein sequence ID" value="RUO79460.1"/>
    <property type="molecule type" value="Genomic_DNA"/>
</dbReference>
<dbReference type="GO" id="GO:0006302">
    <property type="term" value="P:double-strand break repair"/>
    <property type="evidence" value="ECO:0007669"/>
    <property type="project" value="TreeGrafter"/>
</dbReference>
<evidence type="ECO:0000256" key="2">
    <source>
        <dbReference type="ARBA" id="ARBA00007452"/>
    </source>
</evidence>
<dbReference type="Pfam" id="PF11967">
    <property type="entry name" value="RecO_N"/>
    <property type="match status" value="1"/>
</dbReference>
<protein>
    <recommendedName>
        <fullName evidence="3 8">DNA repair protein RecO</fullName>
    </recommendedName>
    <alternativeName>
        <fullName evidence="7 8">Recombination protein O</fullName>
    </alternativeName>
</protein>
<dbReference type="GO" id="GO:0043590">
    <property type="term" value="C:bacterial nucleoid"/>
    <property type="evidence" value="ECO:0007669"/>
    <property type="project" value="TreeGrafter"/>
</dbReference>
<evidence type="ECO:0000256" key="1">
    <source>
        <dbReference type="ARBA" id="ARBA00003065"/>
    </source>
</evidence>
<keyword evidence="5 8" id="KW-0233">DNA recombination</keyword>
<sequence length="238" mass="26293">MELGYVLHRWPFQETSLIVELFTAENGRIRTVAKGAKRAKSPWRGILQPFTLLELEYRGRGELQTLTRAEVSAPLLPLSGKMLFSGFYLNELIQRCTGPMQPADELFSAYQAALAELSQLSQSAPSAALEVALRRFEWALLEHLGHGFDWQACAHTAEPIQAQQRYGFIAESGFVQQADGPYLGADIIRCGDGYWDIEVPLSLLKAVMRQALRPHLGATPLKSRSLFSTGTGSIGTGQ</sequence>
<feature type="domain" description="DNA replication/recombination mediator RecO N-terminal" evidence="9">
    <location>
        <begin position="4"/>
        <end position="73"/>
    </location>
</feature>
<dbReference type="Pfam" id="PF02565">
    <property type="entry name" value="RecO_C"/>
    <property type="match status" value="1"/>
</dbReference>
<keyword evidence="4 8" id="KW-0227">DNA damage</keyword>
<reference evidence="10 11" key="1">
    <citation type="journal article" date="2011" name="Front. Microbiol.">
        <title>Genomic signatures of strain selection and enhancement in Bacillus atrophaeus var. globigii, a historical biowarfare simulant.</title>
        <authorList>
            <person name="Gibbons H.S."/>
            <person name="Broomall S.M."/>
            <person name="McNew L.A."/>
            <person name="Daligault H."/>
            <person name="Chapman C."/>
            <person name="Bruce D."/>
            <person name="Karavis M."/>
            <person name="Krepps M."/>
            <person name="McGregor P.A."/>
            <person name="Hong C."/>
            <person name="Park K.H."/>
            <person name="Akmal A."/>
            <person name="Feldman A."/>
            <person name="Lin J.S."/>
            <person name="Chang W.E."/>
            <person name="Higgs B.W."/>
            <person name="Demirev P."/>
            <person name="Lindquist J."/>
            <person name="Liem A."/>
            <person name="Fochler E."/>
            <person name="Read T.D."/>
            <person name="Tapia R."/>
            <person name="Johnson S."/>
            <person name="Bishop-Lilly K.A."/>
            <person name="Detter C."/>
            <person name="Han C."/>
            <person name="Sozhamannan S."/>
            <person name="Rosenzweig C.N."/>
            <person name="Skowronski E.W."/>
        </authorList>
    </citation>
    <scope>NUCLEOTIDE SEQUENCE [LARGE SCALE GENOMIC DNA]</scope>
    <source>
        <strain evidence="10 11">PIT1</strain>
    </source>
</reference>
<dbReference type="InterPro" id="IPR003717">
    <property type="entry name" value="RecO"/>
</dbReference>
<dbReference type="HAMAP" id="MF_00201">
    <property type="entry name" value="RecO"/>
    <property type="match status" value="1"/>
</dbReference>
<dbReference type="InterPro" id="IPR022572">
    <property type="entry name" value="DNA_rep/recomb_RecO_N"/>
</dbReference>
<name>A0A432ZNJ9_9GAMM</name>
<dbReference type="Gene3D" id="2.40.50.140">
    <property type="entry name" value="Nucleic acid-binding proteins"/>
    <property type="match status" value="1"/>
</dbReference>
<comment type="caution">
    <text evidence="10">The sequence shown here is derived from an EMBL/GenBank/DDBJ whole genome shotgun (WGS) entry which is preliminary data.</text>
</comment>
<keyword evidence="6 8" id="KW-0234">DNA repair</keyword>